<dbReference type="InterPro" id="IPR023170">
    <property type="entry name" value="HhH_base_excis_C"/>
</dbReference>
<dbReference type="PROSITE" id="PS01155">
    <property type="entry name" value="ENDONUCLEASE_III_2"/>
    <property type="match status" value="1"/>
</dbReference>
<dbReference type="Gene3D" id="1.10.340.30">
    <property type="entry name" value="Hypothetical protein, domain 2"/>
    <property type="match status" value="1"/>
</dbReference>
<evidence type="ECO:0000256" key="1">
    <source>
        <dbReference type="ARBA" id="ARBA00008343"/>
    </source>
</evidence>
<dbReference type="NCBIfam" id="TIGR01083">
    <property type="entry name" value="nth"/>
    <property type="match status" value="1"/>
</dbReference>
<dbReference type="InterPro" id="IPR004036">
    <property type="entry name" value="Endonuclease-III-like_CS2"/>
</dbReference>
<dbReference type="InterPro" id="IPR000445">
    <property type="entry name" value="HhH_motif"/>
</dbReference>
<sequence length="211" mass="22898">MMDAALRAAVIHDRLRPLFPDPKPALDHQDAYELLVATVLAAQCTDARVNTVTPEFFRRWPDPAALAQAAVGEVEGVVHSTGFFRQKAKNLVAAANILVERHGGRIPASMAELTALPGVARKTANIVLSNALGINVGIAVDTHVRRLSFRLGLTTSENPVIIEKDLMPLFAPEAYGEINHLLVLFGREVCKARRPRCGDCVLNDVCPKHGV</sequence>
<dbReference type="Proteomes" id="UP000293296">
    <property type="component" value="Chromosome"/>
</dbReference>
<evidence type="ECO:0000256" key="7">
    <source>
        <dbReference type="ARBA" id="ARBA00023014"/>
    </source>
</evidence>
<keyword evidence="5 10" id="KW-0378">Hydrolase</keyword>
<evidence type="ECO:0000256" key="6">
    <source>
        <dbReference type="ARBA" id="ARBA00023004"/>
    </source>
</evidence>
<keyword evidence="6 10" id="KW-0408">Iron</keyword>
<gene>
    <name evidence="10 12" type="primary">nth</name>
    <name evidence="12" type="ORF">C3Y92_11245</name>
</gene>
<comment type="cofactor">
    <cofactor evidence="10">
        <name>[4Fe-4S] cluster</name>
        <dbReference type="ChEBI" id="CHEBI:49883"/>
    </cofactor>
    <text evidence="10">Binds 1 [4Fe-4S] cluster.</text>
</comment>
<dbReference type="Gene3D" id="1.10.1670.10">
    <property type="entry name" value="Helix-hairpin-Helix base-excision DNA repair enzymes (C-terminal)"/>
    <property type="match status" value="1"/>
</dbReference>
<dbReference type="InterPro" id="IPR003651">
    <property type="entry name" value="Endonuclease3_FeS-loop_motif"/>
</dbReference>
<keyword evidence="10" id="KW-0238">DNA-binding</keyword>
<dbReference type="InterPro" id="IPR005759">
    <property type="entry name" value="Nth"/>
</dbReference>
<evidence type="ECO:0000256" key="3">
    <source>
        <dbReference type="ARBA" id="ARBA00022723"/>
    </source>
</evidence>
<keyword evidence="2 10" id="KW-0004">4Fe-4S</keyword>
<reference evidence="12 13" key="1">
    <citation type="submission" date="2018-02" db="EMBL/GenBank/DDBJ databases">
        <title>Genome sequence of Desulfovibrio carbinolicus DSM 3852.</title>
        <authorList>
            <person name="Wilbanks E."/>
            <person name="Skennerton C.T."/>
            <person name="Orphan V.J."/>
        </authorList>
    </citation>
    <scope>NUCLEOTIDE SEQUENCE [LARGE SCALE GENOMIC DNA]</scope>
    <source>
        <strain evidence="12 13">DSM 3852</strain>
    </source>
</reference>
<feature type="binding site" evidence="10">
    <location>
        <position position="190"/>
    </location>
    <ligand>
        <name>[4Fe-4S] cluster</name>
        <dbReference type="ChEBI" id="CHEBI:49883"/>
    </ligand>
</feature>
<dbReference type="GO" id="GO:0019104">
    <property type="term" value="F:DNA N-glycosylase activity"/>
    <property type="evidence" value="ECO:0007669"/>
    <property type="project" value="UniProtKB-UniRule"/>
</dbReference>
<dbReference type="PIRSF" id="PIRSF001435">
    <property type="entry name" value="Nth"/>
    <property type="match status" value="1"/>
</dbReference>
<feature type="domain" description="HhH-GPD" evidence="11">
    <location>
        <begin position="40"/>
        <end position="188"/>
    </location>
</feature>
<keyword evidence="12" id="KW-0540">Nuclease</keyword>
<keyword evidence="13" id="KW-1185">Reference proteome</keyword>
<feature type="binding site" evidence="10">
    <location>
        <position position="197"/>
    </location>
    <ligand>
        <name>[4Fe-4S] cluster</name>
        <dbReference type="ChEBI" id="CHEBI:49883"/>
    </ligand>
</feature>
<dbReference type="Pfam" id="PF10576">
    <property type="entry name" value="EndIII_4Fe-2S"/>
    <property type="match status" value="1"/>
</dbReference>
<comment type="catalytic activity">
    <reaction evidence="10">
        <text>2'-deoxyribonucleotide-(2'-deoxyribose 5'-phosphate)-2'-deoxyribonucleotide-DNA = a 3'-end 2'-deoxyribonucleotide-(2,3-dehydro-2,3-deoxyribose 5'-phosphate)-DNA + a 5'-end 5'-phospho-2'-deoxyribonucleoside-DNA + H(+)</text>
        <dbReference type="Rhea" id="RHEA:66592"/>
        <dbReference type="Rhea" id="RHEA-COMP:13180"/>
        <dbReference type="Rhea" id="RHEA-COMP:16897"/>
        <dbReference type="Rhea" id="RHEA-COMP:17067"/>
        <dbReference type="ChEBI" id="CHEBI:15378"/>
        <dbReference type="ChEBI" id="CHEBI:136412"/>
        <dbReference type="ChEBI" id="CHEBI:157695"/>
        <dbReference type="ChEBI" id="CHEBI:167181"/>
        <dbReference type="EC" id="4.2.99.18"/>
    </reaction>
</comment>
<feature type="binding site" evidence="10">
    <location>
        <position position="206"/>
    </location>
    <ligand>
        <name>[4Fe-4S] cluster</name>
        <dbReference type="ChEBI" id="CHEBI:49883"/>
    </ligand>
</feature>
<dbReference type="FunFam" id="1.10.340.30:FF:000001">
    <property type="entry name" value="Endonuclease III"/>
    <property type="match status" value="1"/>
</dbReference>
<dbReference type="GO" id="GO:0051539">
    <property type="term" value="F:4 iron, 4 sulfur cluster binding"/>
    <property type="evidence" value="ECO:0007669"/>
    <property type="project" value="UniProtKB-UniRule"/>
</dbReference>
<evidence type="ECO:0000256" key="2">
    <source>
        <dbReference type="ARBA" id="ARBA00022485"/>
    </source>
</evidence>
<dbReference type="InterPro" id="IPR011257">
    <property type="entry name" value="DNA_glycosylase"/>
</dbReference>
<accession>A0A4P6HKK5</accession>
<keyword evidence="9 10" id="KW-0326">Glycosidase</keyword>
<dbReference type="Pfam" id="PF00633">
    <property type="entry name" value="HHH"/>
    <property type="match status" value="1"/>
</dbReference>
<dbReference type="HAMAP" id="MF_00942">
    <property type="entry name" value="Nth"/>
    <property type="match status" value="1"/>
</dbReference>
<dbReference type="Pfam" id="PF00730">
    <property type="entry name" value="HhH-GPD"/>
    <property type="match status" value="1"/>
</dbReference>
<proteinExistence type="inferred from homology"/>
<keyword evidence="8 10" id="KW-0234">DNA repair</keyword>
<dbReference type="CDD" id="cd00056">
    <property type="entry name" value="ENDO3c"/>
    <property type="match status" value="1"/>
</dbReference>
<keyword evidence="12" id="KW-0255">Endonuclease</keyword>
<dbReference type="GO" id="GO:0140078">
    <property type="term" value="F:class I DNA-(apurinic or apyrimidinic site) endonuclease activity"/>
    <property type="evidence" value="ECO:0007669"/>
    <property type="project" value="UniProtKB-EC"/>
</dbReference>
<keyword evidence="3 10" id="KW-0479">Metal-binding</keyword>
<dbReference type="InterPro" id="IPR004035">
    <property type="entry name" value="Endouclease-III_FeS-bd_BS"/>
</dbReference>
<dbReference type="GO" id="GO:0003677">
    <property type="term" value="F:DNA binding"/>
    <property type="evidence" value="ECO:0007669"/>
    <property type="project" value="UniProtKB-UniRule"/>
</dbReference>
<feature type="binding site" evidence="10">
    <location>
        <position position="200"/>
    </location>
    <ligand>
        <name>[4Fe-4S] cluster</name>
        <dbReference type="ChEBI" id="CHEBI:49883"/>
    </ligand>
</feature>
<keyword evidence="7 10" id="KW-0411">Iron-sulfur</keyword>
<protein>
    <recommendedName>
        <fullName evidence="10">Endonuclease III</fullName>
        <ecNumber evidence="10">4.2.99.18</ecNumber>
    </recommendedName>
    <alternativeName>
        <fullName evidence="10">DNA-(apurinic or apyrimidinic site) lyase</fullName>
    </alternativeName>
</protein>
<evidence type="ECO:0000259" key="11">
    <source>
        <dbReference type="SMART" id="SM00478"/>
    </source>
</evidence>
<comment type="function">
    <text evidence="10">DNA repair enzyme that has both DNA N-glycosylase activity and AP-lyase activity. The DNA N-glycosylase activity releases various damaged pyrimidines from DNA by cleaving the N-glycosidic bond, leaving an AP (apurinic/apyrimidinic) site. The AP-lyase activity cleaves the phosphodiester bond 3' to the AP site by a beta-elimination, leaving a 3'-terminal unsaturated sugar and a product with a terminal 5'-phosphate.</text>
</comment>
<dbReference type="SMART" id="SM00478">
    <property type="entry name" value="ENDO3c"/>
    <property type="match status" value="1"/>
</dbReference>
<evidence type="ECO:0000256" key="4">
    <source>
        <dbReference type="ARBA" id="ARBA00022763"/>
    </source>
</evidence>
<dbReference type="KEGG" id="dcb:C3Y92_11245"/>
<evidence type="ECO:0000313" key="12">
    <source>
        <dbReference type="EMBL" id="QAZ67763.1"/>
    </source>
</evidence>
<dbReference type="RefSeq" id="WP_129352644.1">
    <property type="nucleotide sequence ID" value="NZ_CP026538.1"/>
</dbReference>
<dbReference type="EMBL" id="CP026538">
    <property type="protein sequence ID" value="QAZ67763.1"/>
    <property type="molecule type" value="Genomic_DNA"/>
</dbReference>
<evidence type="ECO:0000256" key="5">
    <source>
        <dbReference type="ARBA" id="ARBA00022801"/>
    </source>
</evidence>
<dbReference type="EC" id="4.2.99.18" evidence="10"/>
<dbReference type="OrthoDB" id="9800977at2"/>
<dbReference type="GO" id="GO:0006285">
    <property type="term" value="P:base-excision repair, AP site formation"/>
    <property type="evidence" value="ECO:0007669"/>
    <property type="project" value="TreeGrafter"/>
</dbReference>
<evidence type="ECO:0000313" key="13">
    <source>
        <dbReference type="Proteomes" id="UP000293296"/>
    </source>
</evidence>
<dbReference type="InterPro" id="IPR003265">
    <property type="entry name" value="HhH-GPD_domain"/>
</dbReference>
<dbReference type="PANTHER" id="PTHR10359">
    <property type="entry name" value="A/G-SPECIFIC ADENINE GLYCOSYLASE/ENDONUCLEASE III"/>
    <property type="match status" value="1"/>
</dbReference>
<keyword evidence="10" id="KW-0456">Lyase</keyword>
<dbReference type="SMART" id="SM00525">
    <property type="entry name" value="FES"/>
    <property type="match status" value="1"/>
</dbReference>
<organism evidence="12 13">
    <name type="scientific">Solidesulfovibrio carbinolicus</name>
    <dbReference type="NCBI Taxonomy" id="296842"/>
    <lineage>
        <taxon>Bacteria</taxon>
        <taxon>Pseudomonadati</taxon>
        <taxon>Thermodesulfobacteriota</taxon>
        <taxon>Desulfovibrionia</taxon>
        <taxon>Desulfovibrionales</taxon>
        <taxon>Desulfovibrionaceae</taxon>
        <taxon>Solidesulfovibrio</taxon>
    </lineage>
</organism>
<evidence type="ECO:0000256" key="9">
    <source>
        <dbReference type="ARBA" id="ARBA00023295"/>
    </source>
</evidence>
<dbReference type="GO" id="GO:0046872">
    <property type="term" value="F:metal ion binding"/>
    <property type="evidence" value="ECO:0007669"/>
    <property type="project" value="UniProtKB-KW"/>
</dbReference>
<dbReference type="PANTHER" id="PTHR10359:SF18">
    <property type="entry name" value="ENDONUCLEASE III"/>
    <property type="match status" value="1"/>
</dbReference>
<dbReference type="SUPFAM" id="SSF48150">
    <property type="entry name" value="DNA-glycosylase"/>
    <property type="match status" value="1"/>
</dbReference>
<dbReference type="AlphaFoldDB" id="A0A4P6HKK5"/>
<name>A0A4P6HKK5_9BACT</name>
<dbReference type="PROSITE" id="PS00764">
    <property type="entry name" value="ENDONUCLEASE_III_1"/>
    <property type="match status" value="1"/>
</dbReference>
<evidence type="ECO:0000256" key="8">
    <source>
        <dbReference type="ARBA" id="ARBA00023204"/>
    </source>
</evidence>
<keyword evidence="4 10" id="KW-0227">DNA damage</keyword>
<comment type="similarity">
    <text evidence="1 10">Belongs to the Nth/MutY family.</text>
</comment>
<evidence type="ECO:0000256" key="10">
    <source>
        <dbReference type="HAMAP-Rule" id="MF_00942"/>
    </source>
</evidence>